<evidence type="ECO:0000256" key="1">
    <source>
        <dbReference type="SAM" id="MobiDB-lite"/>
    </source>
</evidence>
<dbReference type="AlphaFoldDB" id="A0A2P8DJL1"/>
<evidence type="ECO:0000313" key="2">
    <source>
        <dbReference type="EMBL" id="PSK97369.1"/>
    </source>
</evidence>
<dbReference type="EMBL" id="PYGA01000008">
    <property type="protein sequence ID" value="PSK97369.1"/>
    <property type="molecule type" value="Genomic_DNA"/>
</dbReference>
<dbReference type="RefSeq" id="WP_106583268.1">
    <property type="nucleotide sequence ID" value="NZ_PYGA01000008.1"/>
</dbReference>
<protein>
    <submittedName>
        <fullName evidence="2">Uncharacterized protein</fullName>
    </submittedName>
</protein>
<proteinExistence type="predicted"/>
<accession>A0A2P8DJL1</accession>
<organism evidence="2 3">
    <name type="scientific">Murinocardiopsis flavida</name>
    <dbReference type="NCBI Taxonomy" id="645275"/>
    <lineage>
        <taxon>Bacteria</taxon>
        <taxon>Bacillati</taxon>
        <taxon>Actinomycetota</taxon>
        <taxon>Actinomycetes</taxon>
        <taxon>Streptosporangiales</taxon>
        <taxon>Nocardiopsidaceae</taxon>
        <taxon>Murinocardiopsis</taxon>
    </lineage>
</organism>
<dbReference type="Proteomes" id="UP000240542">
    <property type="component" value="Unassembled WGS sequence"/>
</dbReference>
<comment type="caution">
    <text evidence="2">The sequence shown here is derived from an EMBL/GenBank/DDBJ whole genome shotgun (WGS) entry which is preliminary data.</text>
</comment>
<sequence>MTADQDPQSAGGAEEHTPGSADSLEAPEADTAEQRIDVDEDTEEWDSGVLDRFDVPEADAVEQRRGVGGDADEYR</sequence>
<feature type="region of interest" description="Disordered" evidence="1">
    <location>
        <begin position="1"/>
        <end position="75"/>
    </location>
</feature>
<name>A0A2P8DJL1_9ACTN</name>
<reference evidence="2 3" key="1">
    <citation type="submission" date="2018-03" db="EMBL/GenBank/DDBJ databases">
        <title>Genomic Encyclopedia of Archaeal and Bacterial Type Strains, Phase II (KMG-II): from individual species to whole genera.</title>
        <authorList>
            <person name="Goeker M."/>
        </authorList>
    </citation>
    <scope>NUCLEOTIDE SEQUENCE [LARGE SCALE GENOMIC DNA]</scope>
    <source>
        <strain evidence="2 3">DSM 45312</strain>
    </source>
</reference>
<keyword evidence="3" id="KW-1185">Reference proteome</keyword>
<feature type="compositionally biased region" description="Basic and acidic residues" evidence="1">
    <location>
        <begin position="49"/>
        <end position="75"/>
    </location>
</feature>
<gene>
    <name evidence="2" type="ORF">CLV63_10887</name>
</gene>
<evidence type="ECO:0000313" key="3">
    <source>
        <dbReference type="Proteomes" id="UP000240542"/>
    </source>
</evidence>